<dbReference type="CDD" id="cd05233">
    <property type="entry name" value="SDR_c"/>
    <property type="match status" value="1"/>
</dbReference>
<dbReference type="Gene3D" id="3.40.50.720">
    <property type="entry name" value="NAD(P)-binding Rossmann-like Domain"/>
    <property type="match status" value="1"/>
</dbReference>
<dbReference type="PANTHER" id="PTHR43086">
    <property type="entry name" value="VERY-LONG-CHAIN 3-OXOOACYL-COA REDUCTASE"/>
    <property type="match status" value="1"/>
</dbReference>
<evidence type="ECO:0000256" key="2">
    <source>
        <dbReference type="ARBA" id="ARBA00023002"/>
    </source>
</evidence>
<proteinExistence type="inferred from homology"/>
<dbReference type="InterPro" id="IPR036291">
    <property type="entry name" value="NAD(P)-bd_dom_sf"/>
</dbReference>
<dbReference type="PRINTS" id="PR00081">
    <property type="entry name" value="GDHRDH"/>
</dbReference>
<name>A0A645EVJ1_9ZZZZ</name>
<reference evidence="3" key="1">
    <citation type="submission" date="2019-08" db="EMBL/GenBank/DDBJ databases">
        <authorList>
            <person name="Kucharzyk K."/>
            <person name="Murdoch R.W."/>
            <person name="Higgins S."/>
            <person name="Loffler F."/>
        </authorList>
    </citation>
    <scope>NUCLEOTIDE SEQUENCE</scope>
</reference>
<keyword evidence="2" id="KW-0560">Oxidoreductase</keyword>
<dbReference type="PANTHER" id="PTHR43086:SF3">
    <property type="entry name" value="NADP-DEPENDENT 3-HYDROXY ACID DEHYDROGENASE YDFG"/>
    <property type="match status" value="1"/>
</dbReference>
<accession>A0A645EVJ1</accession>
<comment type="caution">
    <text evidence="3">The sequence shown here is derived from an EMBL/GenBank/DDBJ whole genome shotgun (WGS) entry which is preliminary data.</text>
</comment>
<sequence length="255" mass="27665">MKTIALLTGASGGLGREFTRLLCAEAVDEVWAVARNEQKLRALRGELGEKVVVLAMDLTQPDAIQKLAELLHQRGVRVQYLVNNAGLARMAPCQKFEPAEIGETVTLNCTVPAQLCNICLPYMAPGSRILTLSSAASFQPMAYLALYAASKVFERYYTRALHLELKGTGITATTVCPGWVKTDLLWQTHGGKPVHYIGLAEAGPVAAKALRDAKRGRAMSVFGWYAAYLRLEAKLLPTGGVMAMWAQGAAPYVKE</sequence>
<evidence type="ECO:0000313" key="3">
    <source>
        <dbReference type="EMBL" id="MPN05229.1"/>
    </source>
</evidence>
<comment type="similarity">
    <text evidence="1">Belongs to the short-chain dehydrogenases/reductases (SDR) family.</text>
</comment>
<evidence type="ECO:0000256" key="1">
    <source>
        <dbReference type="ARBA" id="ARBA00006484"/>
    </source>
</evidence>
<dbReference type="AlphaFoldDB" id="A0A645EVJ1"/>
<dbReference type="InterPro" id="IPR002347">
    <property type="entry name" value="SDR_fam"/>
</dbReference>
<dbReference type="GO" id="GO:0016491">
    <property type="term" value="F:oxidoreductase activity"/>
    <property type="evidence" value="ECO:0007669"/>
    <property type="project" value="UniProtKB-KW"/>
</dbReference>
<protein>
    <submittedName>
        <fullName evidence="3">Uncharacterized protein</fullName>
    </submittedName>
</protein>
<dbReference type="Pfam" id="PF00106">
    <property type="entry name" value="adh_short"/>
    <property type="match status" value="1"/>
</dbReference>
<gene>
    <name evidence="3" type="ORF">SDC9_152479</name>
</gene>
<organism evidence="3">
    <name type="scientific">bioreactor metagenome</name>
    <dbReference type="NCBI Taxonomy" id="1076179"/>
    <lineage>
        <taxon>unclassified sequences</taxon>
        <taxon>metagenomes</taxon>
        <taxon>ecological metagenomes</taxon>
    </lineage>
</organism>
<dbReference type="EMBL" id="VSSQ01051142">
    <property type="protein sequence ID" value="MPN05229.1"/>
    <property type="molecule type" value="Genomic_DNA"/>
</dbReference>
<dbReference type="SUPFAM" id="SSF51735">
    <property type="entry name" value="NAD(P)-binding Rossmann-fold domains"/>
    <property type="match status" value="1"/>
</dbReference>